<keyword evidence="4 6" id="KW-0472">Membrane</keyword>
<dbReference type="AlphaFoldDB" id="N1QEH4"/>
<organism evidence="7 8">
    <name type="scientific">Sphaerulina musiva (strain SO2202)</name>
    <name type="common">Poplar stem canker fungus</name>
    <name type="synonym">Septoria musiva</name>
    <dbReference type="NCBI Taxonomy" id="692275"/>
    <lineage>
        <taxon>Eukaryota</taxon>
        <taxon>Fungi</taxon>
        <taxon>Dikarya</taxon>
        <taxon>Ascomycota</taxon>
        <taxon>Pezizomycotina</taxon>
        <taxon>Dothideomycetes</taxon>
        <taxon>Dothideomycetidae</taxon>
        <taxon>Mycosphaerellales</taxon>
        <taxon>Mycosphaerellaceae</taxon>
        <taxon>Sphaerulina</taxon>
    </lineage>
</organism>
<dbReference type="eggNOG" id="ENOG502QQ63">
    <property type="taxonomic scope" value="Eukaryota"/>
</dbReference>
<evidence type="ECO:0000256" key="1">
    <source>
        <dbReference type="ARBA" id="ARBA00004141"/>
    </source>
</evidence>
<dbReference type="OMA" id="LRWMNLF"/>
<feature type="transmembrane region" description="Helical" evidence="6">
    <location>
        <begin position="267"/>
        <end position="289"/>
    </location>
</feature>
<reference evidence="7 8" key="1">
    <citation type="journal article" date="2012" name="PLoS Pathog.">
        <title>Diverse lifestyles and strategies of plant pathogenesis encoded in the genomes of eighteen Dothideomycetes fungi.</title>
        <authorList>
            <person name="Ohm R.A."/>
            <person name="Feau N."/>
            <person name="Henrissat B."/>
            <person name="Schoch C.L."/>
            <person name="Horwitz B.A."/>
            <person name="Barry K.W."/>
            <person name="Condon B.J."/>
            <person name="Copeland A.C."/>
            <person name="Dhillon B."/>
            <person name="Glaser F."/>
            <person name="Hesse C.N."/>
            <person name="Kosti I."/>
            <person name="LaButti K."/>
            <person name="Lindquist E.A."/>
            <person name="Lucas S."/>
            <person name="Salamov A.A."/>
            <person name="Bradshaw R.E."/>
            <person name="Ciuffetti L."/>
            <person name="Hamelin R.C."/>
            <person name="Kema G.H.J."/>
            <person name="Lawrence C."/>
            <person name="Scott J.A."/>
            <person name="Spatafora J.W."/>
            <person name="Turgeon B.G."/>
            <person name="de Wit P.J.G.M."/>
            <person name="Zhong S."/>
            <person name="Goodwin S.B."/>
            <person name="Grigoriev I.V."/>
        </authorList>
    </citation>
    <scope>NUCLEOTIDE SEQUENCE [LARGE SCALE GENOMIC DNA]</scope>
    <source>
        <strain evidence="7 8">SO2202</strain>
    </source>
</reference>
<keyword evidence="3 6" id="KW-1133">Transmembrane helix</keyword>
<dbReference type="GeneID" id="27907031"/>
<feature type="transmembrane region" description="Helical" evidence="6">
    <location>
        <begin position="496"/>
        <end position="516"/>
    </location>
</feature>
<protein>
    <recommendedName>
        <fullName evidence="9">LrgB-domain-containing protein</fullName>
    </recommendedName>
</protein>
<name>N1QEH4_SPHMS</name>
<feature type="transmembrane region" description="Helical" evidence="6">
    <location>
        <begin position="365"/>
        <end position="395"/>
    </location>
</feature>
<feature type="transmembrane region" description="Helical" evidence="6">
    <location>
        <begin position="100"/>
        <end position="124"/>
    </location>
</feature>
<dbReference type="GO" id="GO:0016020">
    <property type="term" value="C:membrane"/>
    <property type="evidence" value="ECO:0007669"/>
    <property type="project" value="UniProtKB-SubCell"/>
</dbReference>
<dbReference type="RefSeq" id="XP_016758896.1">
    <property type="nucleotide sequence ID" value="XM_016909894.1"/>
</dbReference>
<dbReference type="EMBL" id="KB456267">
    <property type="protein sequence ID" value="EMF10775.1"/>
    <property type="molecule type" value="Genomic_DNA"/>
</dbReference>
<feature type="transmembrane region" description="Helical" evidence="6">
    <location>
        <begin position="38"/>
        <end position="60"/>
    </location>
</feature>
<feature type="compositionally biased region" description="Polar residues" evidence="5">
    <location>
        <begin position="207"/>
        <end position="216"/>
    </location>
</feature>
<keyword evidence="2 6" id="KW-0812">Transmembrane</keyword>
<evidence type="ECO:0000256" key="3">
    <source>
        <dbReference type="ARBA" id="ARBA00022989"/>
    </source>
</evidence>
<dbReference type="PANTHER" id="PTHR30249:SF0">
    <property type="entry name" value="PLASTIDAL GLYCOLATE_GLYCERATE TRANSLOCATOR 1, CHLOROPLASTIC"/>
    <property type="match status" value="1"/>
</dbReference>
<feature type="transmembrane region" description="Helical" evidence="6">
    <location>
        <begin position="66"/>
        <end position="88"/>
    </location>
</feature>
<evidence type="ECO:0000256" key="5">
    <source>
        <dbReference type="SAM" id="MobiDB-lite"/>
    </source>
</evidence>
<proteinExistence type="predicted"/>
<sequence>MAGRASEYEKSRGAVLVQDVLIATKLVSARTWHRVVRAWLVMPIAVAAIMAVCFGVDRLINLGNVPFPASVACLILLFLALILCSFILGDRATKTMVGYLDVPCGWSLRFLNIFLCPGFVTLPLSPPISGAEVAKIIGVALVGWAVVFALSAYSVRGIVLLIGNSKKAEVARAEELGVHQDDIPLSRVSTPPDSRRTPSDYGESTPDESPNPSTPFLVQPPRAQNPDYVTGTGGPPIPESTRLSSETISPLSILRHDAPLQTRAEKWAAFIISQLDLLTYAALMVFIGIPVYYGLGYAMPLQLCISIITYEVATMLPLRWKTYLHPILVSSASTVLAIWVFVLTRGESLSDGLHAYSTGVKYTRLWSGAAIAGTLPGAGDILSSIIDVSIIALALPMFQYRHELQKNFLAIIIPNTIWPLASLFGYPAFCYAIGITPTSSLAFGARTLTLALGQIVVANVGGNMNVGTPLAIFSGIFGVLIGNQILKFLRIPEDDYITRGITFGANSSSLATAMLLGTDPRAAAFSSLSMGFVGTVAVAATSVPPIVLAVKGIVGL</sequence>
<dbReference type="Pfam" id="PF04172">
    <property type="entry name" value="LrgB"/>
    <property type="match status" value="1"/>
</dbReference>
<feature type="transmembrane region" description="Helical" evidence="6">
    <location>
        <begin position="136"/>
        <end position="162"/>
    </location>
</feature>
<accession>N1QEH4</accession>
<feature type="transmembrane region" description="Helical" evidence="6">
    <location>
        <begin position="323"/>
        <end position="345"/>
    </location>
</feature>
<comment type="subcellular location">
    <subcellularLocation>
        <location evidence="1">Membrane</location>
        <topology evidence="1">Multi-pass membrane protein</topology>
    </subcellularLocation>
</comment>
<dbReference type="PANTHER" id="PTHR30249">
    <property type="entry name" value="PUTATIVE SEROTONIN TRANSPORTER"/>
    <property type="match status" value="1"/>
</dbReference>
<dbReference type="InterPro" id="IPR007300">
    <property type="entry name" value="CidB/LrgB"/>
</dbReference>
<feature type="transmembrane region" description="Helical" evidence="6">
    <location>
        <begin position="407"/>
        <end position="434"/>
    </location>
</feature>
<dbReference type="HOGENOM" id="CLU_024337_1_0_1"/>
<feature type="transmembrane region" description="Helical" evidence="6">
    <location>
        <begin position="470"/>
        <end position="489"/>
    </location>
</feature>
<keyword evidence="8" id="KW-1185">Reference proteome</keyword>
<dbReference type="OrthoDB" id="2502820at2759"/>
<dbReference type="STRING" id="692275.N1QEH4"/>
<gene>
    <name evidence="7" type="ORF">SEPMUDRAFT_70230</name>
</gene>
<evidence type="ECO:0000313" key="7">
    <source>
        <dbReference type="EMBL" id="EMF10775.1"/>
    </source>
</evidence>
<evidence type="ECO:0000256" key="2">
    <source>
        <dbReference type="ARBA" id="ARBA00022692"/>
    </source>
</evidence>
<evidence type="ECO:0000313" key="8">
    <source>
        <dbReference type="Proteomes" id="UP000016931"/>
    </source>
</evidence>
<evidence type="ECO:0000256" key="6">
    <source>
        <dbReference type="SAM" id="Phobius"/>
    </source>
</evidence>
<dbReference type="Proteomes" id="UP000016931">
    <property type="component" value="Unassembled WGS sequence"/>
</dbReference>
<evidence type="ECO:0000256" key="4">
    <source>
        <dbReference type="ARBA" id="ARBA00023136"/>
    </source>
</evidence>
<feature type="transmembrane region" description="Helical" evidence="6">
    <location>
        <begin position="528"/>
        <end position="550"/>
    </location>
</feature>
<evidence type="ECO:0008006" key="9">
    <source>
        <dbReference type="Google" id="ProtNLM"/>
    </source>
</evidence>
<feature type="region of interest" description="Disordered" evidence="5">
    <location>
        <begin position="182"/>
        <end position="244"/>
    </location>
</feature>